<dbReference type="PANTHER" id="PTHR39469">
    <property type="entry name" value="CHROMOSOME 1, WHOLE GENOME SHOTGUN SEQUENCE"/>
    <property type="match status" value="1"/>
</dbReference>
<feature type="region of interest" description="Disordered" evidence="5">
    <location>
        <begin position="438"/>
        <end position="473"/>
    </location>
</feature>
<sequence length="1119" mass="121306">MKPSLYIPYLLLSTSVSGRHILWQRQGTPAAVTPLTTLVASTSSAEASATLSKVGTTAEEAVPATLVEASPANILSTASANSSEPTISPSVFSLVPGSSPTLTTTAQTPNQTTVGDPLPLPIPPKLTPAVGLAGAVLMITGLAYGIVGIRNKWMYTFFGVAYLVALAVFVLILYCMNPPASNGLQGAYFVAIFVTGCLCGGIALVFQDLADGFGCLLGGFTISMWFLTLKPGGIITSTVGRAVFIGTLTISVGLTGLSHRTRRYGLIACIPFSGATATILGIDCFSRAGMKEFWIYLWNLNSDEFPLNTTTYPLTRGMKVEIAGLIVLFLLGILSQVKLSKVLKERKKLLSEKRSRKANSGAQSSISAGGRVTSMLHTGQGRCRSIYGDKSASTLTVVQSSETIDNKSFTVLERQISGALDVEMADIRLTNQQVTIVETESQRGRSPYQEGQDKRESGMNRSIHSRTSLAPSERVDLDATLSRHSQLDIISKRLSPPAPEVIPLPFKVPSLEINGTKSQGSLSAIEEDFLDQRRSIYRTSGNSWRRSSNRTSVVDPTGSREELMIPENDDNASSVAATFDELDGDQMSLTATLPRSPIDGNFSAPLQSNRASIAASLGDDQLLPHSAASLVEERYEYPKSGLVTEEKRDSGVPEASVPLPRSESSEVDPSPLLSPTKRSRGECGLVVDENSNALAPLGSATSKRSSAQSDVPKSFTSDFNGEKLARLKITVPRGPTQPLTHEILSEQATDGMSKIALQYRTNEWAKHLENAQEPEEDTLTLPPSPGVQVNTVLRDVLEHTPLSPVVDPLHITVPKPVAKRSSTDPLAHQRKKSRSEALAKLTSAAPQDASAAKRQSSTRNASSPLPPSRPDSTTIAWPGPGQSISRTTSSRMIEKPLAEPSIDERMVDPRKGMQKRTSSSKKPTADNTLLAQRETRLESKPKSQSFAQSAPNLAITPATPAPSIHSKASPLETIAEPNPRQRDSQLQKSPSNRQGPYTPRPVISHELQKFDSHQPNRRDSAVLAAHQQRRENMLTNWRESLRADQNPQKQPTKHKPNADDTLRLRLLNEQRLHQAAREQERLAKVKKEEQISSKMMNGGGNMLDAHRRAMLKMQNSVRH</sequence>
<feature type="transmembrane region" description="Helical" evidence="6">
    <location>
        <begin position="186"/>
        <end position="206"/>
    </location>
</feature>
<evidence type="ECO:0000256" key="4">
    <source>
        <dbReference type="ARBA" id="ARBA00023136"/>
    </source>
</evidence>
<feature type="transmembrane region" description="Helical" evidence="6">
    <location>
        <begin position="213"/>
        <end position="229"/>
    </location>
</feature>
<feature type="compositionally biased region" description="Basic and acidic residues" evidence="5">
    <location>
        <begin position="892"/>
        <end position="911"/>
    </location>
</feature>
<evidence type="ECO:0000313" key="8">
    <source>
        <dbReference type="EMBL" id="KIW09623.1"/>
    </source>
</evidence>
<feature type="transmembrane region" description="Helical" evidence="6">
    <location>
        <begin position="264"/>
        <end position="282"/>
    </location>
</feature>
<evidence type="ECO:0000256" key="3">
    <source>
        <dbReference type="ARBA" id="ARBA00022989"/>
    </source>
</evidence>
<gene>
    <name evidence="8" type="ORF">PV09_00490</name>
</gene>
<dbReference type="OrthoDB" id="102260at2759"/>
<feature type="compositionally biased region" description="Polar residues" evidence="5">
    <location>
        <begin position="459"/>
        <end position="470"/>
    </location>
</feature>
<feature type="region of interest" description="Disordered" evidence="5">
    <location>
        <begin position="696"/>
        <end position="717"/>
    </location>
</feature>
<keyword evidence="3 6" id="KW-1133">Transmembrane helix</keyword>
<dbReference type="STRING" id="253628.A0A0D2ASE1"/>
<feature type="transmembrane region" description="Helical" evidence="6">
    <location>
        <begin position="235"/>
        <end position="257"/>
    </location>
</feature>
<feature type="transmembrane region" description="Helical" evidence="6">
    <location>
        <begin position="126"/>
        <end position="147"/>
    </location>
</feature>
<evidence type="ECO:0000256" key="2">
    <source>
        <dbReference type="ARBA" id="ARBA00022692"/>
    </source>
</evidence>
<feature type="region of interest" description="Disordered" evidence="5">
    <location>
        <begin position="641"/>
        <end position="683"/>
    </location>
</feature>
<feature type="transmembrane region" description="Helical" evidence="6">
    <location>
        <begin position="154"/>
        <end position="174"/>
    </location>
</feature>
<feature type="compositionally biased region" description="Polar residues" evidence="5">
    <location>
        <begin position="1040"/>
        <end position="1050"/>
    </location>
</feature>
<dbReference type="RefSeq" id="XP_016219492.1">
    <property type="nucleotide sequence ID" value="XM_016353235.1"/>
</dbReference>
<dbReference type="Pfam" id="PF13886">
    <property type="entry name" value="TM7S3_TM198"/>
    <property type="match status" value="1"/>
</dbReference>
<dbReference type="HOGENOM" id="CLU_003667_0_0_1"/>
<feature type="domain" description="TM7S3/TM198-like" evidence="7">
    <location>
        <begin position="134"/>
        <end position="337"/>
    </location>
</feature>
<proteinExistence type="predicted"/>
<dbReference type="InterPro" id="IPR025256">
    <property type="entry name" value="TM7S3/TM198-like_dom"/>
</dbReference>
<feature type="compositionally biased region" description="Polar residues" evidence="5">
    <location>
        <begin position="942"/>
        <end position="951"/>
    </location>
</feature>
<dbReference type="PANTHER" id="PTHR39469:SF1">
    <property type="entry name" value="DUF4203 DOMAIN-CONTAINING PROTEIN"/>
    <property type="match status" value="1"/>
</dbReference>
<comment type="subcellular location">
    <subcellularLocation>
        <location evidence="1">Membrane</location>
        <topology evidence="1">Multi-pass membrane protein</topology>
    </subcellularLocation>
</comment>
<dbReference type="VEuPathDB" id="FungiDB:PV09_00490"/>
<keyword evidence="9" id="KW-1185">Reference proteome</keyword>
<evidence type="ECO:0000259" key="7">
    <source>
        <dbReference type="Pfam" id="PF13886"/>
    </source>
</evidence>
<dbReference type="GO" id="GO:0016020">
    <property type="term" value="C:membrane"/>
    <property type="evidence" value="ECO:0007669"/>
    <property type="project" value="UniProtKB-SubCell"/>
</dbReference>
<evidence type="ECO:0000256" key="6">
    <source>
        <dbReference type="SAM" id="Phobius"/>
    </source>
</evidence>
<reference evidence="8 9" key="1">
    <citation type="submission" date="2015-01" db="EMBL/GenBank/DDBJ databases">
        <title>The Genome Sequence of Ochroconis gallopava CBS43764.</title>
        <authorList>
            <consortium name="The Broad Institute Genomics Platform"/>
            <person name="Cuomo C."/>
            <person name="de Hoog S."/>
            <person name="Gorbushina A."/>
            <person name="Stielow B."/>
            <person name="Teixiera M."/>
            <person name="Abouelleil A."/>
            <person name="Chapman S.B."/>
            <person name="Priest M."/>
            <person name="Young S.K."/>
            <person name="Wortman J."/>
            <person name="Nusbaum C."/>
            <person name="Birren B."/>
        </authorList>
    </citation>
    <scope>NUCLEOTIDE SEQUENCE [LARGE SCALE GENOMIC DNA]</scope>
    <source>
        <strain evidence="8 9">CBS 43764</strain>
    </source>
</reference>
<feature type="compositionally biased region" description="Polar residues" evidence="5">
    <location>
        <begin position="986"/>
        <end position="995"/>
    </location>
</feature>
<protein>
    <recommendedName>
        <fullName evidence="7">TM7S3/TM198-like domain-containing protein</fullName>
    </recommendedName>
</protein>
<keyword evidence="4 6" id="KW-0472">Membrane</keyword>
<dbReference type="GeneID" id="27308463"/>
<keyword evidence="2 6" id="KW-0812">Transmembrane</keyword>
<feature type="compositionally biased region" description="Polar residues" evidence="5">
    <location>
        <begin position="915"/>
        <end position="930"/>
    </location>
</feature>
<evidence type="ECO:0000313" key="9">
    <source>
        <dbReference type="Proteomes" id="UP000053259"/>
    </source>
</evidence>
<evidence type="ECO:0000256" key="5">
    <source>
        <dbReference type="SAM" id="MobiDB-lite"/>
    </source>
</evidence>
<dbReference type="EMBL" id="KN847529">
    <property type="protein sequence ID" value="KIW09623.1"/>
    <property type="molecule type" value="Genomic_DNA"/>
</dbReference>
<feature type="region of interest" description="Disordered" evidence="5">
    <location>
        <begin position="1040"/>
        <end position="1059"/>
    </location>
</feature>
<organism evidence="8 9">
    <name type="scientific">Verruconis gallopava</name>
    <dbReference type="NCBI Taxonomy" id="253628"/>
    <lineage>
        <taxon>Eukaryota</taxon>
        <taxon>Fungi</taxon>
        <taxon>Dikarya</taxon>
        <taxon>Ascomycota</taxon>
        <taxon>Pezizomycotina</taxon>
        <taxon>Dothideomycetes</taxon>
        <taxon>Pleosporomycetidae</taxon>
        <taxon>Venturiales</taxon>
        <taxon>Sympoventuriaceae</taxon>
        <taxon>Verruconis</taxon>
    </lineage>
</organism>
<name>A0A0D2ASE1_9PEZI</name>
<evidence type="ECO:0000256" key="1">
    <source>
        <dbReference type="ARBA" id="ARBA00004141"/>
    </source>
</evidence>
<feature type="compositionally biased region" description="Polar residues" evidence="5">
    <location>
        <begin position="882"/>
        <end position="891"/>
    </location>
</feature>
<accession>A0A0D2ASE1</accession>
<dbReference type="Proteomes" id="UP000053259">
    <property type="component" value="Unassembled WGS sequence"/>
</dbReference>
<feature type="region of interest" description="Disordered" evidence="5">
    <location>
        <begin position="816"/>
        <end position="1001"/>
    </location>
</feature>
<dbReference type="AlphaFoldDB" id="A0A0D2ASE1"/>
<feature type="compositionally biased region" description="Polar residues" evidence="5">
    <location>
        <begin position="853"/>
        <end position="863"/>
    </location>
</feature>
<dbReference type="InParanoid" id="A0A0D2ASE1"/>